<keyword evidence="4 12" id="KW-0540">Nuclease</keyword>
<dbReference type="GO" id="GO:0051536">
    <property type="term" value="F:iron-sulfur cluster binding"/>
    <property type="evidence" value="ECO:0007669"/>
    <property type="project" value="UniProtKB-KW"/>
</dbReference>
<dbReference type="GO" id="GO:0051607">
    <property type="term" value="P:defense response to virus"/>
    <property type="evidence" value="ECO:0007669"/>
    <property type="project" value="UniProtKB-KW"/>
</dbReference>
<dbReference type="EC" id="3.1.12.1" evidence="2 12"/>
<dbReference type="GO" id="GO:0004527">
    <property type="term" value="F:exonuclease activity"/>
    <property type="evidence" value="ECO:0007669"/>
    <property type="project" value="UniProtKB-KW"/>
</dbReference>
<evidence type="ECO:0000256" key="7">
    <source>
        <dbReference type="ARBA" id="ARBA00022839"/>
    </source>
</evidence>
<dbReference type="EMBL" id="QMQV01000088">
    <property type="protein sequence ID" value="RLE48169.1"/>
    <property type="molecule type" value="Genomic_DNA"/>
</dbReference>
<dbReference type="PANTHER" id="PTHR36531">
    <property type="entry name" value="CRISPR-ASSOCIATED EXONUCLEASE CAS4"/>
    <property type="match status" value="1"/>
</dbReference>
<evidence type="ECO:0000313" key="15">
    <source>
        <dbReference type="Proteomes" id="UP000278475"/>
    </source>
</evidence>
<evidence type="ECO:0000256" key="9">
    <source>
        <dbReference type="ARBA" id="ARBA00023014"/>
    </source>
</evidence>
<dbReference type="PANTHER" id="PTHR36531:SF2">
    <property type="entry name" value="CRISPR-ASSOCIATED EXONUCLEASE CAS4"/>
    <property type="match status" value="1"/>
</dbReference>
<evidence type="ECO:0000256" key="1">
    <source>
        <dbReference type="ARBA" id="ARBA00009189"/>
    </source>
</evidence>
<keyword evidence="8 12" id="KW-0408">Iron</keyword>
<organism evidence="14 15">
    <name type="scientific">Thermoproteota archaeon</name>
    <dbReference type="NCBI Taxonomy" id="2056631"/>
    <lineage>
        <taxon>Archaea</taxon>
        <taxon>Thermoproteota</taxon>
    </lineage>
</organism>
<keyword evidence="7 12" id="KW-0269">Exonuclease</keyword>
<evidence type="ECO:0000256" key="11">
    <source>
        <dbReference type="ARBA" id="ARBA00023211"/>
    </source>
</evidence>
<gene>
    <name evidence="14" type="primary">cas4</name>
    <name evidence="14" type="ORF">DRJ31_07750</name>
</gene>
<evidence type="ECO:0000256" key="8">
    <source>
        <dbReference type="ARBA" id="ARBA00023004"/>
    </source>
</evidence>
<evidence type="ECO:0000256" key="6">
    <source>
        <dbReference type="ARBA" id="ARBA00022801"/>
    </source>
</evidence>
<dbReference type="InterPro" id="IPR022765">
    <property type="entry name" value="Dna2/Cas4_DUF83"/>
</dbReference>
<comment type="caution">
    <text evidence="14">The sequence shown here is derived from an EMBL/GenBank/DDBJ whole genome shotgun (WGS) entry which is preliminary data.</text>
</comment>
<keyword evidence="10 12" id="KW-0051">Antiviral defense</keyword>
<comment type="cofactor">
    <cofactor evidence="12">
        <name>Mg(2+)</name>
        <dbReference type="ChEBI" id="CHEBI:18420"/>
    </cofactor>
    <cofactor evidence="12">
        <name>Mn(2+)</name>
        <dbReference type="ChEBI" id="CHEBI:29035"/>
    </cofactor>
    <text evidence="12">Mg(2+) or Mn(2+) required for ssDNA cleavage activity.</text>
</comment>
<evidence type="ECO:0000256" key="2">
    <source>
        <dbReference type="ARBA" id="ARBA00012768"/>
    </source>
</evidence>
<evidence type="ECO:0000256" key="4">
    <source>
        <dbReference type="ARBA" id="ARBA00022722"/>
    </source>
</evidence>
<keyword evidence="5 12" id="KW-0479">Metal-binding</keyword>
<comment type="function">
    <text evidence="12">CRISPR (clustered regularly interspaced short palindromic repeat) is an adaptive immune system that provides protection against mobile genetic elements (viruses, transposable elements and conjugative plasmids). CRISPR clusters contain sequences complementary to antecedent mobile elements and target invading nucleic acids. CRISPR clusters are transcribed and processed into CRISPR RNA (crRNA).</text>
</comment>
<dbReference type="InterPro" id="IPR013343">
    <property type="entry name" value="CRISPR-assoc_prot_Cas4"/>
</dbReference>
<keyword evidence="11 12" id="KW-0464">Manganese</keyword>
<evidence type="ECO:0000256" key="3">
    <source>
        <dbReference type="ARBA" id="ARBA00020049"/>
    </source>
</evidence>
<feature type="domain" description="DUF83" evidence="13">
    <location>
        <begin position="11"/>
        <end position="183"/>
    </location>
</feature>
<accession>A0A497EM17</accession>
<dbReference type="Gene3D" id="3.90.320.10">
    <property type="match status" value="1"/>
</dbReference>
<dbReference type="GO" id="GO:0046872">
    <property type="term" value="F:metal ion binding"/>
    <property type="evidence" value="ECO:0007669"/>
    <property type="project" value="UniProtKB-KW"/>
</dbReference>
<evidence type="ECO:0000256" key="12">
    <source>
        <dbReference type="RuleBase" id="RU365022"/>
    </source>
</evidence>
<dbReference type="AlphaFoldDB" id="A0A497EM17"/>
<protein>
    <recommendedName>
        <fullName evidence="3 12">CRISPR-associated exonuclease Cas4</fullName>
        <ecNumber evidence="2 12">3.1.12.1</ecNumber>
    </recommendedName>
</protein>
<comment type="cofactor">
    <cofactor evidence="12">
        <name>iron-sulfur cluster</name>
        <dbReference type="ChEBI" id="CHEBI:30408"/>
    </cofactor>
</comment>
<dbReference type="InterPro" id="IPR011604">
    <property type="entry name" value="PDDEXK-like_dom_sf"/>
</dbReference>
<keyword evidence="6 12" id="KW-0378">Hydrolase</keyword>
<dbReference type="Proteomes" id="UP000278475">
    <property type="component" value="Unassembled WGS sequence"/>
</dbReference>
<comment type="similarity">
    <text evidence="1 12">Belongs to the CRISPR-associated exonuclease Cas4 family.</text>
</comment>
<proteinExistence type="inferred from homology"/>
<evidence type="ECO:0000256" key="10">
    <source>
        <dbReference type="ARBA" id="ARBA00023118"/>
    </source>
</evidence>
<dbReference type="NCBIfam" id="TIGR00372">
    <property type="entry name" value="cas4"/>
    <property type="match status" value="1"/>
</dbReference>
<dbReference type="Pfam" id="PF01930">
    <property type="entry name" value="Cas_Cas4"/>
    <property type="match status" value="1"/>
</dbReference>
<evidence type="ECO:0000259" key="13">
    <source>
        <dbReference type="Pfam" id="PF01930"/>
    </source>
</evidence>
<sequence length="186" mass="21873">MSETWLSPHIVRQYAFCPQIPYMMLVLGKVEPVTDSMSIGKALAEEEKKEMINKIQPKNSKVLYNVPLKSEKYKMRGVADAIIMSPRGPSVVEFKAIKSKRLQKHHEYQLVAYTMMAEEQYGVAEESYLVYKNRYFKVKITEDKRKRVKDILMKVRKMIENEEPPPTQPSRKCRTCWYRKLCSETI</sequence>
<evidence type="ECO:0000256" key="5">
    <source>
        <dbReference type="ARBA" id="ARBA00022723"/>
    </source>
</evidence>
<name>A0A497EM17_9CREN</name>
<reference evidence="14 15" key="1">
    <citation type="submission" date="2018-06" db="EMBL/GenBank/DDBJ databases">
        <title>Extensive metabolic versatility and redundancy in microbially diverse, dynamic hydrothermal sediments.</title>
        <authorList>
            <person name="Dombrowski N."/>
            <person name="Teske A."/>
            <person name="Baker B.J."/>
        </authorList>
    </citation>
    <scope>NUCLEOTIDE SEQUENCE [LARGE SCALE GENOMIC DNA]</scope>
    <source>
        <strain evidence="14">B66_G16</strain>
    </source>
</reference>
<dbReference type="InterPro" id="IPR051827">
    <property type="entry name" value="Cas4_exonuclease"/>
</dbReference>
<evidence type="ECO:0000313" key="14">
    <source>
        <dbReference type="EMBL" id="RLE48169.1"/>
    </source>
</evidence>
<keyword evidence="9 12" id="KW-0411">Iron-sulfur</keyword>